<evidence type="ECO:0000313" key="2">
    <source>
        <dbReference type="EMBL" id="KMQ86125.1"/>
    </source>
</evidence>
<dbReference type="PANTHER" id="PTHR38681">
    <property type="entry name" value="RETROVIRUS-RELATED POL POLYPROTEIN FROM TRANSPOSON 412-LIKE PROTEIN-RELATED"/>
    <property type="match status" value="1"/>
</dbReference>
<sequence>MIDRFSRWPEAIPLTEISAETVSTAFYSHWVARYGAPQTITTDQGPQFEATLFKALTNLLECERIRTSTYLPASNDIFERWHRTLKSAIMCHAKENWLEVLPTVLLGLRTCFKEDLNAFPAEMLYGSTLRIPGEFFIEEDLPSDPEVCIEKHRVHIRDINSRPTAHHHRKTPFFHKNLYDYSHVWIRDDTVRRSLHPPYSGPFRVVNRINDNLFTIDFADKIVNITTERLKPAFLPKETDFIVTPLPSSKTPATSTSLCKHLKTYSKPGLKKGKFAT</sequence>
<proteinExistence type="predicted"/>
<dbReference type="PROSITE" id="PS50994">
    <property type="entry name" value="INTEGRASE"/>
    <property type="match status" value="1"/>
</dbReference>
<dbReference type="SUPFAM" id="SSF53098">
    <property type="entry name" value="Ribonuclease H-like"/>
    <property type="match status" value="1"/>
</dbReference>
<dbReference type="GO" id="GO:0003676">
    <property type="term" value="F:nucleic acid binding"/>
    <property type="evidence" value="ECO:0007669"/>
    <property type="project" value="InterPro"/>
</dbReference>
<comment type="caution">
    <text evidence="2">The sequence shown here is derived from an EMBL/GenBank/DDBJ whole genome shotgun (WGS) entry which is preliminary data.</text>
</comment>
<dbReference type="GO" id="GO:0015074">
    <property type="term" value="P:DNA integration"/>
    <property type="evidence" value="ECO:0007669"/>
    <property type="project" value="InterPro"/>
</dbReference>
<dbReference type="Gene3D" id="3.30.420.10">
    <property type="entry name" value="Ribonuclease H-like superfamily/Ribonuclease H"/>
    <property type="match status" value="1"/>
</dbReference>
<evidence type="ECO:0000259" key="1">
    <source>
        <dbReference type="PROSITE" id="PS50994"/>
    </source>
</evidence>
<keyword evidence="3" id="KW-1185">Reference proteome</keyword>
<dbReference type="OrthoDB" id="422540at2759"/>
<dbReference type="PANTHER" id="PTHR38681:SF1">
    <property type="entry name" value="RETROVIRUS-RELATED POL POLYPROTEIN FROM TRANSPOSON 412-LIKE PROTEIN"/>
    <property type="match status" value="1"/>
</dbReference>
<dbReference type="PaxDb" id="67767-A0A0J7N0G7"/>
<organism evidence="2 3">
    <name type="scientific">Lasius niger</name>
    <name type="common">Black garden ant</name>
    <dbReference type="NCBI Taxonomy" id="67767"/>
    <lineage>
        <taxon>Eukaryota</taxon>
        <taxon>Metazoa</taxon>
        <taxon>Ecdysozoa</taxon>
        <taxon>Arthropoda</taxon>
        <taxon>Hexapoda</taxon>
        <taxon>Insecta</taxon>
        <taxon>Pterygota</taxon>
        <taxon>Neoptera</taxon>
        <taxon>Endopterygota</taxon>
        <taxon>Hymenoptera</taxon>
        <taxon>Apocrita</taxon>
        <taxon>Aculeata</taxon>
        <taxon>Formicoidea</taxon>
        <taxon>Formicidae</taxon>
        <taxon>Formicinae</taxon>
        <taxon>Lasius</taxon>
        <taxon>Lasius</taxon>
    </lineage>
</organism>
<dbReference type="EMBL" id="LBMM01012597">
    <property type="protein sequence ID" value="KMQ86125.1"/>
    <property type="molecule type" value="Genomic_DNA"/>
</dbReference>
<name>A0A0J7N0G7_LASNI</name>
<dbReference type="STRING" id="67767.A0A0J7N0G7"/>
<evidence type="ECO:0000313" key="3">
    <source>
        <dbReference type="Proteomes" id="UP000036403"/>
    </source>
</evidence>
<dbReference type="AlphaFoldDB" id="A0A0J7N0G7"/>
<gene>
    <name evidence="2" type="ORF">RF55_14992</name>
</gene>
<reference evidence="2 3" key="1">
    <citation type="submission" date="2015-04" db="EMBL/GenBank/DDBJ databases">
        <title>Lasius niger genome sequencing.</title>
        <authorList>
            <person name="Konorov E.A."/>
            <person name="Nikitin M.A."/>
            <person name="Kirill M.V."/>
            <person name="Chang P."/>
        </authorList>
    </citation>
    <scope>NUCLEOTIDE SEQUENCE [LARGE SCALE GENOMIC DNA]</scope>
    <source>
        <tissue evidence="2">Whole</tissue>
    </source>
</reference>
<dbReference type="Proteomes" id="UP000036403">
    <property type="component" value="Unassembled WGS sequence"/>
</dbReference>
<protein>
    <submittedName>
        <fullName evidence="2">Copii coat assembly protein sec16-like protein</fullName>
    </submittedName>
</protein>
<feature type="domain" description="Integrase catalytic" evidence="1">
    <location>
        <begin position="1"/>
        <end position="140"/>
    </location>
</feature>
<accession>A0A0J7N0G7</accession>
<dbReference type="InterPro" id="IPR036397">
    <property type="entry name" value="RNaseH_sf"/>
</dbReference>
<dbReference type="InterPro" id="IPR012337">
    <property type="entry name" value="RNaseH-like_sf"/>
</dbReference>
<dbReference type="InterPro" id="IPR001584">
    <property type="entry name" value="Integrase_cat-core"/>
</dbReference>